<name>A0A1V8SMK1_9PEZI</name>
<dbReference type="InParanoid" id="A0A1V8SMK1"/>
<comment type="caution">
    <text evidence="2">The sequence shown here is derived from an EMBL/GenBank/DDBJ whole genome shotgun (WGS) entry which is preliminary data.</text>
</comment>
<reference evidence="3" key="1">
    <citation type="submission" date="2017-03" db="EMBL/GenBank/DDBJ databases">
        <title>Genomes of endolithic fungi from Antarctica.</title>
        <authorList>
            <person name="Coleine C."/>
            <person name="Masonjones S."/>
            <person name="Stajich J.E."/>
        </authorList>
    </citation>
    <scope>NUCLEOTIDE SEQUENCE [LARGE SCALE GENOMIC DNA]</scope>
    <source>
        <strain evidence="3">CCFEE 5527</strain>
    </source>
</reference>
<evidence type="ECO:0000313" key="3">
    <source>
        <dbReference type="Proteomes" id="UP000192596"/>
    </source>
</evidence>
<dbReference type="Pfam" id="PF00651">
    <property type="entry name" value="BTB"/>
    <property type="match status" value="1"/>
</dbReference>
<sequence length="279" mass="30293">MSTPGALSAVAEKFKSLFESSQATDFTIVCDTTSWKVHSFVLNLYSDVLACACDGDFKEAAARSIDLGVDGETSVGALVHYMYYFDYATDDECHEPCTLHVNMVLLADKYDIPHLLELANEKLVDLLGNEAIAVTADLIAAAKLAYDAEGPTSIFREALVNATIKSSTLKPEEYDTIIRALPALAQDVAIAMPKSHLKAKEETKGLQYCRNCGTQVPLQNNDAFLAALSSTKNKEKRAIFPEYIRCRGCGHEFVSGTGSNLPTFLNGPGGLAMEMNRGF</sequence>
<gene>
    <name evidence="2" type="ORF">B0A48_13745</name>
</gene>
<dbReference type="AlphaFoldDB" id="A0A1V8SMK1"/>
<accession>A0A1V8SMK1</accession>
<dbReference type="PANTHER" id="PTHR47843">
    <property type="entry name" value="BTB DOMAIN-CONTAINING PROTEIN-RELATED"/>
    <property type="match status" value="1"/>
</dbReference>
<dbReference type="Gene3D" id="3.30.710.10">
    <property type="entry name" value="Potassium Channel Kv1.1, Chain A"/>
    <property type="match status" value="1"/>
</dbReference>
<dbReference type="PANTHER" id="PTHR47843:SF5">
    <property type="entry name" value="BTB_POZ DOMAIN PROTEIN"/>
    <property type="match status" value="1"/>
</dbReference>
<evidence type="ECO:0000313" key="2">
    <source>
        <dbReference type="EMBL" id="OQO00396.1"/>
    </source>
</evidence>
<dbReference type="CDD" id="cd18186">
    <property type="entry name" value="BTB_POZ_ZBTB_KLHL-like"/>
    <property type="match status" value="1"/>
</dbReference>
<keyword evidence="3" id="KW-1185">Reference proteome</keyword>
<dbReference type="OrthoDB" id="3650075at2759"/>
<dbReference type="InterPro" id="IPR011333">
    <property type="entry name" value="SKP1/BTB/POZ_sf"/>
</dbReference>
<protein>
    <recommendedName>
        <fullName evidence="1">BTB domain-containing protein</fullName>
    </recommendedName>
</protein>
<dbReference type="STRING" id="1507870.A0A1V8SMK1"/>
<dbReference type="Proteomes" id="UP000192596">
    <property type="component" value="Unassembled WGS sequence"/>
</dbReference>
<proteinExistence type="predicted"/>
<evidence type="ECO:0000259" key="1">
    <source>
        <dbReference type="Pfam" id="PF00651"/>
    </source>
</evidence>
<dbReference type="SUPFAM" id="SSF54695">
    <property type="entry name" value="POZ domain"/>
    <property type="match status" value="1"/>
</dbReference>
<dbReference type="EMBL" id="NAJO01000035">
    <property type="protein sequence ID" value="OQO00396.1"/>
    <property type="molecule type" value="Genomic_DNA"/>
</dbReference>
<feature type="domain" description="BTB" evidence="1">
    <location>
        <begin position="14"/>
        <end position="124"/>
    </location>
</feature>
<organism evidence="2 3">
    <name type="scientific">Cryoendolithus antarcticus</name>
    <dbReference type="NCBI Taxonomy" id="1507870"/>
    <lineage>
        <taxon>Eukaryota</taxon>
        <taxon>Fungi</taxon>
        <taxon>Dikarya</taxon>
        <taxon>Ascomycota</taxon>
        <taxon>Pezizomycotina</taxon>
        <taxon>Dothideomycetes</taxon>
        <taxon>Dothideomycetidae</taxon>
        <taxon>Cladosporiales</taxon>
        <taxon>Cladosporiaceae</taxon>
        <taxon>Cryoendolithus</taxon>
    </lineage>
</organism>
<dbReference type="InterPro" id="IPR000210">
    <property type="entry name" value="BTB/POZ_dom"/>
</dbReference>